<dbReference type="InterPro" id="IPR003717">
    <property type="entry name" value="RecO"/>
</dbReference>
<keyword evidence="5 8" id="KW-0233">DNA recombination</keyword>
<evidence type="ECO:0000256" key="1">
    <source>
        <dbReference type="ARBA" id="ARBA00003065"/>
    </source>
</evidence>
<dbReference type="RefSeq" id="WP_235312095.1">
    <property type="nucleotide sequence ID" value="NZ_JAKGAS010000004.1"/>
</dbReference>
<dbReference type="PANTHER" id="PTHR33991:SF1">
    <property type="entry name" value="DNA REPAIR PROTEIN RECO"/>
    <property type="match status" value="1"/>
</dbReference>
<dbReference type="InterPro" id="IPR022572">
    <property type="entry name" value="DNA_rep/recomb_RecO_N"/>
</dbReference>
<comment type="caution">
    <text evidence="10">The sequence shown here is derived from an EMBL/GenBank/DDBJ whole genome shotgun (WGS) entry which is preliminary data.</text>
</comment>
<dbReference type="Gene3D" id="2.40.50.140">
    <property type="entry name" value="Nucleic acid-binding proteins"/>
    <property type="match status" value="1"/>
</dbReference>
<dbReference type="Pfam" id="PF11967">
    <property type="entry name" value="RecO_N"/>
    <property type="match status" value="1"/>
</dbReference>
<evidence type="ECO:0000256" key="3">
    <source>
        <dbReference type="ARBA" id="ARBA00021310"/>
    </source>
</evidence>
<dbReference type="HAMAP" id="MF_00201">
    <property type="entry name" value="RecO"/>
    <property type="match status" value="1"/>
</dbReference>
<evidence type="ECO:0000256" key="5">
    <source>
        <dbReference type="ARBA" id="ARBA00023172"/>
    </source>
</evidence>
<evidence type="ECO:0000256" key="4">
    <source>
        <dbReference type="ARBA" id="ARBA00022763"/>
    </source>
</evidence>
<evidence type="ECO:0000256" key="7">
    <source>
        <dbReference type="ARBA" id="ARBA00033409"/>
    </source>
</evidence>
<dbReference type="Gene3D" id="1.20.1440.120">
    <property type="entry name" value="Recombination protein O, C-terminal domain"/>
    <property type="match status" value="1"/>
</dbReference>
<evidence type="ECO:0000313" key="11">
    <source>
        <dbReference type="Proteomes" id="UP001521137"/>
    </source>
</evidence>
<reference evidence="10 11" key="1">
    <citation type="submission" date="2022-01" db="EMBL/GenBank/DDBJ databases">
        <title>Paraglaciecola sp. G1-23.</title>
        <authorList>
            <person name="Jin M.S."/>
            <person name="Han D.M."/>
            <person name="Kim H.M."/>
            <person name="Jeon C.O."/>
        </authorList>
    </citation>
    <scope>NUCLEOTIDE SEQUENCE [LARGE SCALE GENOMIC DNA]</scope>
    <source>
        <strain evidence="10 11">G1-23</strain>
    </source>
</reference>
<keyword evidence="4 8" id="KW-0227">DNA damage</keyword>
<dbReference type="SUPFAM" id="SSF50249">
    <property type="entry name" value="Nucleic acid-binding proteins"/>
    <property type="match status" value="1"/>
</dbReference>
<evidence type="ECO:0000256" key="6">
    <source>
        <dbReference type="ARBA" id="ARBA00023204"/>
    </source>
</evidence>
<dbReference type="SUPFAM" id="SSF57863">
    <property type="entry name" value="ArfGap/RecO-like zinc finger"/>
    <property type="match status" value="1"/>
</dbReference>
<proteinExistence type="inferred from homology"/>
<dbReference type="Pfam" id="PF02565">
    <property type="entry name" value="RecO_C"/>
    <property type="match status" value="1"/>
</dbReference>
<evidence type="ECO:0000256" key="2">
    <source>
        <dbReference type="ARBA" id="ARBA00007452"/>
    </source>
</evidence>
<evidence type="ECO:0000313" key="10">
    <source>
        <dbReference type="EMBL" id="MCF2948363.1"/>
    </source>
</evidence>
<comment type="function">
    <text evidence="1 8">Involved in DNA repair and RecF pathway recombination.</text>
</comment>
<organism evidence="10 11">
    <name type="scientific">Paraglaciecola algarum</name>
    <dbReference type="NCBI Taxonomy" id="3050085"/>
    <lineage>
        <taxon>Bacteria</taxon>
        <taxon>Pseudomonadati</taxon>
        <taxon>Pseudomonadota</taxon>
        <taxon>Gammaproteobacteria</taxon>
        <taxon>Alteromonadales</taxon>
        <taxon>Alteromonadaceae</taxon>
        <taxon>Paraglaciecola</taxon>
    </lineage>
</organism>
<accession>A0ABS9D615</accession>
<evidence type="ECO:0000256" key="8">
    <source>
        <dbReference type="HAMAP-Rule" id="MF_00201"/>
    </source>
</evidence>
<dbReference type="InterPro" id="IPR037278">
    <property type="entry name" value="ARFGAP/RecO"/>
</dbReference>
<comment type="similarity">
    <text evidence="2 8">Belongs to the RecO family.</text>
</comment>
<dbReference type="NCBIfam" id="TIGR00613">
    <property type="entry name" value="reco"/>
    <property type="match status" value="1"/>
</dbReference>
<dbReference type="Proteomes" id="UP001521137">
    <property type="component" value="Unassembled WGS sequence"/>
</dbReference>
<keyword evidence="11" id="KW-1185">Reference proteome</keyword>
<dbReference type="InterPro" id="IPR012340">
    <property type="entry name" value="NA-bd_OB-fold"/>
</dbReference>
<dbReference type="PANTHER" id="PTHR33991">
    <property type="entry name" value="DNA REPAIR PROTEIN RECO"/>
    <property type="match status" value="1"/>
</dbReference>
<name>A0ABS9D615_9ALTE</name>
<dbReference type="InterPro" id="IPR042242">
    <property type="entry name" value="RecO_C"/>
</dbReference>
<sequence>MVSEQLHGFLLHRREYRETSYLTDFFTLELGKVSAVIKGVRGSKGDKKSLLQSFQPLLLNLSGKHELRNLNQLESSASMLRLAGHQLFSAMYLNELLNRLLPKEVPHPEIYALYQASLQMLQNLAPIEPCLRHFETSLLNDLGYGFDIQMTYDTGESIQPDLAYYFVNEQGIKQVEEYTKSGHQFTGQALINMSNQYWDPDSLQCAKRLNRMALSHILGSKPLKSRELFQQTWSKSVNQSKD</sequence>
<protein>
    <recommendedName>
        <fullName evidence="3 8">DNA repair protein RecO</fullName>
    </recommendedName>
    <alternativeName>
        <fullName evidence="7 8">Recombination protein O</fullName>
    </alternativeName>
</protein>
<gene>
    <name evidence="8 10" type="primary">recO</name>
    <name evidence="10" type="ORF">L0668_09615</name>
</gene>
<keyword evidence="6 8" id="KW-0234">DNA repair</keyword>
<dbReference type="EMBL" id="JAKGAS010000004">
    <property type="protein sequence ID" value="MCF2948363.1"/>
    <property type="molecule type" value="Genomic_DNA"/>
</dbReference>
<evidence type="ECO:0000259" key="9">
    <source>
        <dbReference type="Pfam" id="PF11967"/>
    </source>
</evidence>
<feature type="domain" description="DNA replication/recombination mediator RecO N-terminal" evidence="9">
    <location>
        <begin position="4"/>
        <end position="77"/>
    </location>
</feature>